<sequence>MILEKENKVDLIQLGSTGGDQKQQEMWLGQPRIEEIDGKIISLDEAARIVKPMGFIEEQCDVGHKNSAHTSHLVCPQTEPLKIELGYCV</sequence>
<dbReference type="Proteomes" id="UP000887565">
    <property type="component" value="Unplaced"/>
</dbReference>
<reference evidence="2" key="1">
    <citation type="submission" date="2022-11" db="UniProtKB">
        <authorList>
            <consortium name="WormBaseParasite"/>
        </authorList>
    </citation>
    <scope>IDENTIFICATION</scope>
</reference>
<protein>
    <submittedName>
        <fullName evidence="2">Uncharacterized protein</fullName>
    </submittedName>
</protein>
<keyword evidence="1" id="KW-1185">Reference proteome</keyword>
<dbReference type="AlphaFoldDB" id="A0A915IWY1"/>
<name>A0A915IWY1_ROMCU</name>
<proteinExistence type="predicted"/>
<accession>A0A915IWY1</accession>
<evidence type="ECO:0000313" key="2">
    <source>
        <dbReference type="WBParaSite" id="nRc.2.0.1.t18287-RA"/>
    </source>
</evidence>
<dbReference type="WBParaSite" id="nRc.2.0.1.t18287-RA">
    <property type="protein sequence ID" value="nRc.2.0.1.t18287-RA"/>
    <property type="gene ID" value="nRc.2.0.1.g18287"/>
</dbReference>
<evidence type="ECO:0000313" key="1">
    <source>
        <dbReference type="Proteomes" id="UP000887565"/>
    </source>
</evidence>
<organism evidence="1 2">
    <name type="scientific">Romanomermis culicivorax</name>
    <name type="common">Nematode worm</name>
    <dbReference type="NCBI Taxonomy" id="13658"/>
    <lineage>
        <taxon>Eukaryota</taxon>
        <taxon>Metazoa</taxon>
        <taxon>Ecdysozoa</taxon>
        <taxon>Nematoda</taxon>
        <taxon>Enoplea</taxon>
        <taxon>Dorylaimia</taxon>
        <taxon>Mermithida</taxon>
        <taxon>Mermithoidea</taxon>
        <taxon>Mermithidae</taxon>
        <taxon>Romanomermis</taxon>
    </lineage>
</organism>